<dbReference type="GO" id="GO:0005829">
    <property type="term" value="C:cytosol"/>
    <property type="evidence" value="ECO:0007669"/>
    <property type="project" value="TreeGrafter"/>
</dbReference>
<keyword evidence="2 4" id="KW-0663">Pyridoxal phosphate</keyword>
<dbReference type="AlphaFoldDB" id="A0A1M7XYY5"/>
<comment type="function">
    <text evidence="4">Catalyzes the interconversion of L-alanine and D-alanine. May also act on other amino acids.</text>
</comment>
<comment type="cofactor">
    <cofactor evidence="1 4 5">
        <name>pyridoxal 5'-phosphate</name>
        <dbReference type="ChEBI" id="CHEBI:597326"/>
    </cofactor>
</comment>
<dbReference type="PRINTS" id="PR00992">
    <property type="entry name" value="ALARACEMASE"/>
</dbReference>
<dbReference type="PANTHER" id="PTHR30511">
    <property type="entry name" value="ALANINE RACEMASE"/>
    <property type="match status" value="1"/>
</dbReference>
<dbReference type="EC" id="5.1.1.1" evidence="4"/>
<gene>
    <name evidence="8" type="ORF">SAMN02745217_00560</name>
</gene>
<feature type="binding site" evidence="4 6">
    <location>
        <position position="153"/>
    </location>
    <ligand>
        <name>substrate</name>
    </ligand>
</feature>
<dbReference type="InterPro" id="IPR001608">
    <property type="entry name" value="Ala_racemase_N"/>
</dbReference>
<feature type="active site" description="Proton acceptor; specific for D-alanine" evidence="4">
    <location>
        <position position="59"/>
    </location>
</feature>
<evidence type="ECO:0000256" key="5">
    <source>
        <dbReference type="PIRSR" id="PIRSR600821-50"/>
    </source>
</evidence>
<dbReference type="NCBIfam" id="NF033131">
    <property type="entry name" value="vanT-G-Cterm"/>
    <property type="match status" value="1"/>
</dbReference>
<dbReference type="RefSeq" id="WP_084558492.1">
    <property type="nucleotide sequence ID" value="NZ_FRFD01000003.1"/>
</dbReference>
<protein>
    <recommendedName>
        <fullName evidence="4">Alanine racemase</fullName>
        <ecNumber evidence="4">5.1.1.1</ecNumber>
    </recommendedName>
</protein>
<dbReference type="Gene3D" id="2.40.37.10">
    <property type="entry name" value="Lyase, Ornithine Decarboxylase, Chain A, domain 1"/>
    <property type="match status" value="1"/>
</dbReference>
<dbReference type="InterPro" id="IPR029066">
    <property type="entry name" value="PLP-binding_barrel"/>
</dbReference>
<dbReference type="UniPathway" id="UPA00042">
    <property type="reaction ID" value="UER00497"/>
</dbReference>
<dbReference type="EMBL" id="FRFD01000003">
    <property type="protein sequence ID" value="SHO44344.1"/>
    <property type="molecule type" value="Genomic_DNA"/>
</dbReference>
<dbReference type="PROSITE" id="PS00395">
    <property type="entry name" value="ALANINE_RACEMASE"/>
    <property type="match status" value="1"/>
</dbReference>
<dbReference type="InterPro" id="IPR000821">
    <property type="entry name" value="Ala_racemase"/>
</dbReference>
<evidence type="ECO:0000256" key="3">
    <source>
        <dbReference type="ARBA" id="ARBA00023235"/>
    </source>
</evidence>
<dbReference type="PANTHER" id="PTHR30511:SF0">
    <property type="entry name" value="ALANINE RACEMASE, CATABOLIC-RELATED"/>
    <property type="match status" value="1"/>
</dbReference>
<dbReference type="STRING" id="1121345.SAMN02745217_00560"/>
<dbReference type="InterPro" id="IPR020622">
    <property type="entry name" value="Ala_racemase_pyridoxalP-BS"/>
</dbReference>
<comment type="similarity">
    <text evidence="4">Belongs to the alanine racemase family.</text>
</comment>
<evidence type="ECO:0000313" key="8">
    <source>
        <dbReference type="EMBL" id="SHO44344.1"/>
    </source>
</evidence>
<dbReference type="InterPro" id="IPR009006">
    <property type="entry name" value="Ala_racemase/Decarboxylase_C"/>
</dbReference>
<reference evidence="8 9" key="1">
    <citation type="submission" date="2016-12" db="EMBL/GenBank/DDBJ databases">
        <authorList>
            <person name="Song W.-J."/>
            <person name="Kurnit D.M."/>
        </authorList>
    </citation>
    <scope>NUCLEOTIDE SEQUENCE [LARGE SCALE GENOMIC DNA]</scope>
    <source>
        <strain evidence="8 9">DSM 12503</strain>
    </source>
</reference>
<evidence type="ECO:0000256" key="4">
    <source>
        <dbReference type="HAMAP-Rule" id="MF_01201"/>
    </source>
</evidence>
<dbReference type="GO" id="GO:0030632">
    <property type="term" value="P:D-alanine biosynthetic process"/>
    <property type="evidence" value="ECO:0007669"/>
    <property type="project" value="UniProtKB-UniRule"/>
</dbReference>
<feature type="domain" description="Alanine racemase C-terminal" evidence="7">
    <location>
        <begin position="264"/>
        <end position="393"/>
    </location>
</feature>
<feature type="active site" description="Proton acceptor; specific for L-alanine" evidence="4">
    <location>
        <position position="285"/>
    </location>
</feature>
<dbReference type="NCBIfam" id="TIGR00492">
    <property type="entry name" value="alr"/>
    <property type="match status" value="1"/>
</dbReference>
<evidence type="ECO:0000259" key="7">
    <source>
        <dbReference type="SMART" id="SM01005"/>
    </source>
</evidence>
<dbReference type="FunFam" id="3.20.20.10:FF:000002">
    <property type="entry name" value="Alanine racemase"/>
    <property type="match status" value="1"/>
</dbReference>
<sequence length="393" mass="43293">MLQAIEKEKVLEKETIENKNFIKNKSRAWISINKDNLLHNVEEIHTIMPDTCKLMAVVKANAYGHGSIMIASLLNKTGIRNFAVATMQEGIELRLNGIKGDILVLGYTEPSLAEELSQYGLTQTIVDYHYGRELNSKGIPLKVQIKIDTGMHRLGFLAEETEEIISIFKAKNLKVTGIFTHLSTADSLREADITFTKGQIDRFYTLLAQLKLRKIQVPVHIQSTYGLLNYNGLNCDYARIGIGMYGSLSSAQDKTIIQPDIRPVLSLHSRVALIRNITDGESVGYGRAYCCDGNRTIAVIAIGYGDGYPRSLSDGKAEVIIKGVKVPIVGRICMDQLIVDITGAEGIHSGDIATLIGKEEKESITAGEVSDKAGTIANELLCRLGNRLPRIYV</sequence>
<dbReference type="InterPro" id="IPR011079">
    <property type="entry name" value="Ala_racemase_C"/>
</dbReference>
<dbReference type="Proteomes" id="UP000184612">
    <property type="component" value="Unassembled WGS sequence"/>
</dbReference>
<dbReference type="SMART" id="SM01005">
    <property type="entry name" value="Ala_racemase_C"/>
    <property type="match status" value="1"/>
</dbReference>
<dbReference type="GO" id="GO:0008784">
    <property type="term" value="F:alanine racemase activity"/>
    <property type="evidence" value="ECO:0007669"/>
    <property type="project" value="UniProtKB-UniRule"/>
</dbReference>
<evidence type="ECO:0000313" key="9">
    <source>
        <dbReference type="Proteomes" id="UP000184612"/>
    </source>
</evidence>
<proteinExistence type="inferred from homology"/>
<dbReference type="HAMAP" id="MF_01201">
    <property type="entry name" value="Ala_racemase"/>
    <property type="match status" value="1"/>
</dbReference>
<dbReference type="SUPFAM" id="SSF51419">
    <property type="entry name" value="PLP-binding barrel"/>
    <property type="match status" value="1"/>
</dbReference>
<organism evidence="8 9">
    <name type="scientific">Anaerocolumna xylanovorans DSM 12503</name>
    <dbReference type="NCBI Taxonomy" id="1121345"/>
    <lineage>
        <taxon>Bacteria</taxon>
        <taxon>Bacillati</taxon>
        <taxon>Bacillota</taxon>
        <taxon>Clostridia</taxon>
        <taxon>Lachnospirales</taxon>
        <taxon>Lachnospiraceae</taxon>
        <taxon>Anaerocolumna</taxon>
    </lineage>
</organism>
<dbReference type="Pfam" id="PF00842">
    <property type="entry name" value="Ala_racemase_C"/>
    <property type="match status" value="1"/>
</dbReference>
<evidence type="ECO:0000256" key="1">
    <source>
        <dbReference type="ARBA" id="ARBA00001933"/>
    </source>
</evidence>
<keyword evidence="3 4" id="KW-0413">Isomerase</keyword>
<feature type="binding site" evidence="4 6">
    <location>
        <position position="334"/>
    </location>
    <ligand>
        <name>substrate</name>
    </ligand>
</feature>
<dbReference type="SUPFAM" id="SSF50621">
    <property type="entry name" value="Alanine racemase C-terminal domain-like"/>
    <property type="match status" value="1"/>
</dbReference>
<dbReference type="OrthoDB" id="9813814at2"/>
<comment type="catalytic activity">
    <reaction evidence="4">
        <text>L-alanine = D-alanine</text>
        <dbReference type="Rhea" id="RHEA:20249"/>
        <dbReference type="ChEBI" id="CHEBI:57416"/>
        <dbReference type="ChEBI" id="CHEBI:57972"/>
        <dbReference type="EC" id="5.1.1.1"/>
    </reaction>
</comment>
<dbReference type="GO" id="GO:0030170">
    <property type="term" value="F:pyridoxal phosphate binding"/>
    <property type="evidence" value="ECO:0007669"/>
    <property type="project" value="UniProtKB-UniRule"/>
</dbReference>
<dbReference type="Gene3D" id="3.20.20.10">
    <property type="entry name" value="Alanine racemase"/>
    <property type="match status" value="1"/>
</dbReference>
<keyword evidence="9" id="KW-1185">Reference proteome</keyword>
<dbReference type="Pfam" id="PF01168">
    <property type="entry name" value="Ala_racemase_N"/>
    <property type="match status" value="1"/>
</dbReference>
<name>A0A1M7XYY5_9FIRM</name>
<accession>A0A1M7XYY5</accession>
<feature type="modified residue" description="N6-(pyridoxal phosphate)lysine" evidence="4 5">
    <location>
        <position position="59"/>
    </location>
</feature>
<comment type="pathway">
    <text evidence="4">Amino-acid biosynthesis; D-alanine biosynthesis; D-alanine from L-alanine: step 1/1.</text>
</comment>
<evidence type="ECO:0000256" key="2">
    <source>
        <dbReference type="ARBA" id="ARBA00022898"/>
    </source>
</evidence>
<evidence type="ECO:0000256" key="6">
    <source>
        <dbReference type="PIRSR" id="PIRSR600821-52"/>
    </source>
</evidence>